<gene>
    <name evidence="1" type="ordered locus">Glov_0989</name>
</gene>
<keyword evidence="2" id="KW-1185">Reference proteome</keyword>
<reference evidence="1 2" key="1">
    <citation type="submission" date="2008-05" db="EMBL/GenBank/DDBJ databases">
        <title>Complete sequence of chromosome of Geobacter lovleyi SZ.</title>
        <authorList>
            <consortium name="US DOE Joint Genome Institute"/>
            <person name="Lucas S."/>
            <person name="Copeland A."/>
            <person name="Lapidus A."/>
            <person name="Glavina del Rio T."/>
            <person name="Dalin E."/>
            <person name="Tice H."/>
            <person name="Bruce D."/>
            <person name="Goodwin L."/>
            <person name="Pitluck S."/>
            <person name="Chertkov O."/>
            <person name="Meincke L."/>
            <person name="Brettin T."/>
            <person name="Detter J.C."/>
            <person name="Han C."/>
            <person name="Tapia R."/>
            <person name="Kuske C.R."/>
            <person name="Schmutz J."/>
            <person name="Larimer F."/>
            <person name="Land M."/>
            <person name="Hauser L."/>
            <person name="Kyrpides N."/>
            <person name="Mikhailova N."/>
            <person name="Sung Y."/>
            <person name="Fletcher K.E."/>
            <person name="Ritalahti K.M."/>
            <person name="Loeffler F.E."/>
            <person name="Richardson P."/>
        </authorList>
    </citation>
    <scope>NUCLEOTIDE SEQUENCE [LARGE SCALE GENOMIC DNA]</scope>
    <source>
        <strain evidence="2">ATCC BAA-1151 / DSM 17278 / SZ</strain>
    </source>
</reference>
<dbReference type="KEGG" id="glo:Glov_0989"/>
<evidence type="ECO:0008006" key="3">
    <source>
        <dbReference type="Google" id="ProtNLM"/>
    </source>
</evidence>
<sequence length="340" mass="36615">MKMKSIIGCLLGLGIASGLSGCAHTVEVGSFKESELDRKVAETLPPQHVIDKKQPKVAILPLGEPPEYAGRLSPGAQEGITQIAAKGCGMEVVERSQAQRIFDEKKFVWSLDLSADFSEIRSMVNGIDYIVLGSITNPATGAKFTPSQTSCDSKGKCSTSKPSCTVKGSATVNIRVIQASTGSVAQAFEPFTGSVSNSFAVTAQYACRVGNPVAVLTQAVANAVSKAKRPLIEAFPRYGYLYRTMTASDGRRIAYVNLGRLDGVKGGDDVELIRYTKEVDRVKKVERLTNQKIADVKIADTDLQNDRSIIIIPEEYSSLVMPGLAVKTKYNSNFFGGLFE</sequence>
<evidence type="ECO:0000313" key="1">
    <source>
        <dbReference type="EMBL" id="ACD94712.1"/>
    </source>
</evidence>
<dbReference type="GO" id="GO:0030288">
    <property type="term" value="C:outer membrane-bounded periplasmic space"/>
    <property type="evidence" value="ECO:0007669"/>
    <property type="project" value="InterPro"/>
</dbReference>
<accession>B3E5P1</accession>
<protein>
    <recommendedName>
        <fullName evidence="3">Lipoprotein</fullName>
    </recommendedName>
</protein>
<dbReference type="HOGENOM" id="CLU_815751_0_0_7"/>
<dbReference type="InterPro" id="IPR005534">
    <property type="entry name" value="Curli_assmbl/transp-comp_CsgG"/>
</dbReference>
<dbReference type="PROSITE" id="PS51257">
    <property type="entry name" value="PROKAR_LIPOPROTEIN"/>
    <property type="match status" value="1"/>
</dbReference>
<proteinExistence type="predicted"/>
<dbReference type="OrthoDB" id="5393634at2"/>
<dbReference type="Pfam" id="PF03783">
    <property type="entry name" value="CsgG"/>
    <property type="match status" value="1"/>
</dbReference>
<dbReference type="AlphaFoldDB" id="B3E5P1"/>
<evidence type="ECO:0000313" key="2">
    <source>
        <dbReference type="Proteomes" id="UP000002420"/>
    </source>
</evidence>
<dbReference type="STRING" id="398767.Glov_0989"/>
<dbReference type="RefSeq" id="WP_012469062.1">
    <property type="nucleotide sequence ID" value="NC_010814.1"/>
</dbReference>
<organism evidence="1 2">
    <name type="scientific">Trichlorobacter lovleyi (strain ATCC BAA-1151 / DSM 17278 / SZ)</name>
    <name type="common">Geobacter lovleyi</name>
    <dbReference type="NCBI Taxonomy" id="398767"/>
    <lineage>
        <taxon>Bacteria</taxon>
        <taxon>Pseudomonadati</taxon>
        <taxon>Thermodesulfobacteriota</taxon>
        <taxon>Desulfuromonadia</taxon>
        <taxon>Geobacterales</taxon>
        <taxon>Geobacteraceae</taxon>
        <taxon>Trichlorobacter</taxon>
    </lineage>
</organism>
<dbReference type="Proteomes" id="UP000002420">
    <property type="component" value="Chromosome"/>
</dbReference>
<name>B3E5P1_TRIL1</name>
<dbReference type="EMBL" id="CP001089">
    <property type="protein sequence ID" value="ACD94712.1"/>
    <property type="molecule type" value="Genomic_DNA"/>
</dbReference>